<keyword evidence="3" id="KW-0813">Transport</keyword>
<sequence>MAIAPASQPAEVLRFSRPLLLRASLDILPLSVSVVPWGILCGALALQVGLSPLQAQLMSLLVFAGAAQLSASTLLGAGTPLLPILGSTFVITSQHFLYGFTFRREVIGLPLRWRVGLAFFLTDEMFAVALKDRERQGVFNPAYALVAGVVFYLFWNLATLIGIAAGQYIQGLEQLGLDFAIAATFIAMTIPAMKNMPMVAATLVSGGLAVITKQWFAEVYIIISSLAGMLVGYLLQRARD</sequence>
<feature type="transmembrane region" description="Helical" evidence="8">
    <location>
        <begin position="214"/>
        <end position="235"/>
    </location>
</feature>
<dbReference type="OrthoDB" id="9803444at2"/>
<evidence type="ECO:0000256" key="5">
    <source>
        <dbReference type="ARBA" id="ARBA00022692"/>
    </source>
</evidence>
<comment type="subcellular location">
    <subcellularLocation>
        <location evidence="1">Cell membrane</location>
        <topology evidence="1">Multi-pass membrane protein</topology>
    </subcellularLocation>
</comment>
<evidence type="ECO:0000256" key="6">
    <source>
        <dbReference type="ARBA" id="ARBA00022989"/>
    </source>
</evidence>
<dbReference type="PANTHER" id="PTHR34979:SF1">
    <property type="entry name" value="INNER MEMBRANE PROTEIN YGAZ"/>
    <property type="match status" value="1"/>
</dbReference>
<protein>
    <submittedName>
        <fullName evidence="9">AzlC family protein</fullName>
    </submittedName>
</protein>
<dbReference type="EMBL" id="AQGQ01000064">
    <property type="protein sequence ID" value="EOD55066.1"/>
    <property type="molecule type" value="Genomic_DNA"/>
</dbReference>
<dbReference type="AlphaFoldDB" id="R1H384"/>
<feature type="transmembrane region" description="Helical" evidence="8">
    <location>
        <begin position="27"/>
        <end position="50"/>
    </location>
</feature>
<dbReference type="GO" id="GO:0005886">
    <property type="term" value="C:plasma membrane"/>
    <property type="evidence" value="ECO:0007669"/>
    <property type="project" value="UniProtKB-SubCell"/>
</dbReference>
<evidence type="ECO:0000256" key="4">
    <source>
        <dbReference type="ARBA" id="ARBA00022475"/>
    </source>
</evidence>
<dbReference type="Proteomes" id="UP000013526">
    <property type="component" value="Unassembled WGS sequence"/>
</dbReference>
<keyword evidence="6 8" id="KW-1133">Transmembrane helix</keyword>
<name>R1H384_9GAMM</name>
<accession>R1H384</accession>
<dbReference type="InterPro" id="IPR011606">
    <property type="entry name" value="Brnchd-chn_aa_trnsp_permease"/>
</dbReference>
<dbReference type="PANTHER" id="PTHR34979">
    <property type="entry name" value="INNER MEMBRANE PROTEIN YGAZ"/>
    <property type="match status" value="1"/>
</dbReference>
<evidence type="ECO:0000256" key="3">
    <source>
        <dbReference type="ARBA" id="ARBA00022448"/>
    </source>
</evidence>
<evidence type="ECO:0000256" key="8">
    <source>
        <dbReference type="SAM" id="Phobius"/>
    </source>
</evidence>
<evidence type="ECO:0000256" key="1">
    <source>
        <dbReference type="ARBA" id="ARBA00004651"/>
    </source>
</evidence>
<dbReference type="Pfam" id="PF03591">
    <property type="entry name" value="AzlC"/>
    <property type="match status" value="1"/>
</dbReference>
<gene>
    <name evidence="9" type="ORF">G113_10984</name>
</gene>
<proteinExistence type="inferred from homology"/>
<keyword evidence="10" id="KW-1185">Reference proteome</keyword>
<feature type="transmembrane region" description="Helical" evidence="8">
    <location>
        <begin position="175"/>
        <end position="194"/>
    </location>
</feature>
<feature type="transmembrane region" description="Helical" evidence="8">
    <location>
        <begin position="113"/>
        <end position="130"/>
    </location>
</feature>
<dbReference type="GO" id="GO:1903785">
    <property type="term" value="P:L-valine transmembrane transport"/>
    <property type="evidence" value="ECO:0007669"/>
    <property type="project" value="TreeGrafter"/>
</dbReference>
<keyword evidence="5 8" id="KW-0812">Transmembrane</keyword>
<keyword evidence="4" id="KW-1003">Cell membrane</keyword>
<organism evidence="9 10">
    <name type="scientific">Aeromonas molluscorum 848</name>
    <dbReference type="NCBI Taxonomy" id="1268236"/>
    <lineage>
        <taxon>Bacteria</taxon>
        <taxon>Pseudomonadati</taxon>
        <taxon>Pseudomonadota</taxon>
        <taxon>Gammaproteobacteria</taxon>
        <taxon>Aeromonadales</taxon>
        <taxon>Aeromonadaceae</taxon>
        <taxon>Aeromonas</taxon>
    </lineage>
</organism>
<dbReference type="RefSeq" id="WP_005901016.1">
    <property type="nucleotide sequence ID" value="NZ_AQGQ01000064.1"/>
</dbReference>
<feature type="transmembrane region" description="Helical" evidence="8">
    <location>
        <begin position="142"/>
        <end position="163"/>
    </location>
</feature>
<evidence type="ECO:0000256" key="2">
    <source>
        <dbReference type="ARBA" id="ARBA00010735"/>
    </source>
</evidence>
<evidence type="ECO:0000256" key="7">
    <source>
        <dbReference type="ARBA" id="ARBA00023136"/>
    </source>
</evidence>
<keyword evidence="7 8" id="KW-0472">Membrane</keyword>
<evidence type="ECO:0000313" key="10">
    <source>
        <dbReference type="Proteomes" id="UP000013526"/>
    </source>
</evidence>
<comment type="similarity">
    <text evidence="2">Belongs to the AzlC family.</text>
</comment>
<comment type="caution">
    <text evidence="9">The sequence shown here is derived from an EMBL/GenBank/DDBJ whole genome shotgun (WGS) entry which is preliminary data.</text>
</comment>
<reference evidence="9 10" key="1">
    <citation type="journal article" date="2013" name="Genome Announc.">
        <title>Draft Genome Sequence of Aeromonas molluscorum Strain 848TT, Isolated from Bivalve Molluscs.</title>
        <authorList>
            <person name="Spataro N."/>
            <person name="Farfan M."/>
            <person name="Albarral V."/>
            <person name="Sanglas A."/>
            <person name="Loren J.G."/>
            <person name="Fuste M.C."/>
            <person name="Bosch E."/>
        </authorList>
    </citation>
    <scope>NUCLEOTIDE SEQUENCE [LARGE SCALE GENOMIC DNA]</scope>
    <source>
        <strain evidence="9 10">848</strain>
    </source>
</reference>
<evidence type="ECO:0000313" key="9">
    <source>
        <dbReference type="EMBL" id="EOD55066.1"/>
    </source>
</evidence>
<dbReference type="PATRIC" id="fig|1268236.3.peg.2172"/>